<proteinExistence type="predicted"/>
<evidence type="ECO:0000313" key="1">
    <source>
        <dbReference type="EMBL" id="KAF6445020.1"/>
    </source>
</evidence>
<reference evidence="1 2" key="1">
    <citation type="journal article" date="2020" name="Nature">
        <title>Six reference-quality genomes reveal evolution of bat adaptations.</title>
        <authorList>
            <person name="Jebb D."/>
            <person name="Huang Z."/>
            <person name="Pippel M."/>
            <person name="Hughes G.M."/>
            <person name="Lavrichenko K."/>
            <person name="Devanna P."/>
            <person name="Winkler S."/>
            <person name="Jermiin L.S."/>
            <person name="Skirmuntt E.C."/>
            <person name="Katzourakis A."/>
            <person name="Burkitt-Gray L."/>
            <person name="Ray D.A."/>
            <person name="Sullivan K.A.M."/>
            <person name="Roscito J.G."/>
            <person name="Kirilenko B.M."/>
            <person name="Davalos L.M."/>
            <person name="Corthals A.P."/>
            <person name="Power M.L."/>
            <person name="Jones G."/>
            <person name="Ransome R.D."/>
            <person name="Dechmann D.K.N."/>
            <person name="Locatelli A.G."/>
            <person name="Puechmaille S.J."/>
            <person name="Fedrigo O."/>
            <person name="Jarvis E.D."/>
            <person name="Hiller M."/>
            <person name="Vernes S.C."/>
            <person name="Myers E.W."/>
            <person name="Teeling E.C."/>
        </authorList>
    </citation>
    <scope>NUCLEOTIDE SEQUENCE [LARGE SCALE GENOMIC DNA]</scope>
    <source>
        <strain evidence="1">MMolMol1</strain>
        <tissue evidence="1">Muscle</tissue>
    </source>
</reference>
<dbReference type="Proteomes" id="UP000550707">
    <property type="component" value="Unassembled WGS sequence"/>
</dbReference>
<dbReference type="EMBL" id="JACASF010000012">
    <property type="protein sequence ID" value="KAF6445020.1"/>
    <property type="molecule type" value="Genomic_DNA"/>
</dbReference>
<comment type="caution">
    <text evidence="1">The sequence shown here is derived from an EMBL/GenBank/DDBJ whole genome shotgun (WGS) entry which is preliminary data.</text>
</comment>
<dbReference type="AlphaFoldDB" id="A0A7J8FBK5"/>
<keyword evidence="2" id="KW-1185">Reference proteome</keyword>
<sequence length="51" mass="5817">MSLIISYQPTAVLSQAQCWQRLICVQSPASYFQRRYVSCWNSCVGTLMNPS</sequence>
<gene>
    <name evidence="1" type="ORF">HJG59_015859</name>
</gene>
<organism evidence="1 2">
    <name type="scientific">Molossus molossus</name>
    <name type="common">Pallas' mastiff bat</name>
    <name type="synonym">Vespertilio molossus</name>
    <dbReference type="NCBI Taxonomy" id="27622"/>
    <lineage>
        <taxon>Eukaryota</taxon>
        <taxon>Metazoa</taxon>
        <taxon>Chordata</taxon>
        <taxon>Craniata</taxon>
        <taxon>Vertebrata</taxon>
        <taxon>Euteleostomi</taxon>
        <taxon>Mammalia</taxon>
        <taxon>Eutheria</taxon>
        <taxon>Laurasiatheria</taxon>
        <taxon>Chiroptera</taxon>
        <taxon>Yangochiroptera</taxon>
        <taxon>Molossidae</taxon>
        <taxon>Molossus</taxon>
    </lineage>
</organism>
<name>A0A7J8FBK5_MOLMO</name>
<accession>A0A7J8FBK5</accession>
<evidence type="ECO:0000313" key="2">
    <source>
        <dbReference type="Proteomes" id="UP000550707"/>
    </source>
</evidence>
<protein>
    <submittedName>
        <fullName evidence="1">Ribonuclease P/MRP subunit p40</fullName>
    </submittedName>
</protein>